<dbReference type="PANTHER" id="PTHR10805">
    <property type="entry name" value="COATOMER SUBUNIT EPSILON"/>
    <property type="match status" value="1"/>
</dbReference>
<keyword evidence="8" id="KW-0333">Golgi apparatus</keyword>
<dbReference type="InterPro" id="IPR011990">
    <property type="entry name" value="TPR-like_helical_dom_sf"/>
</dbReference>
<dbReference type="EMBL" id="KK106495">
    <property type="protein sequence ID" value="KIY91601.1"/>
    <property type="molecule type" value="Genomic_DNA"/>
</dbReference>
<dbReference type="RefSeq" id="XP_013890621.1">
    <property type="nucleotide sequence ID" value="XM_014035167.1"/>
</dbReference>
<dbReference type="GO" id="GO:0030126">
    <property type="term" value="C:COPI vesicle coat"/>
    <property type="evidence" value="ECO:0007669"/>
    <property type="project" value="TreeGrafter"/>
</dbReference>
<evidence type="ECO:0000256" key="3">
    <source>
        <dbReference type="ARBA" id="ARBA00008827"/>
    </source>
</evidence>
<evidence type="ECO:0000256" key="5">
    <source>
        <dbReference type="ARBA" id="ARBA00022490"/>
    </source>
</evidence>
<dbReference type="Pfam" id="PF04733">
    <property type="entry name" value="Coatomer_E"/>
    <property type="match status" value="1"/>
</dbReference>
<dbReference type="GO" id="GO:0006888">
    <property type="term" value="P:endoplasmic reticulum to Golgi vesicle-mediated transport"/>
    <property type="evidence" value="ECO:0007669"/>
    <property type="project" value="TreeGrafter"/>
</dbReference>
<comment type="function">
    <text evidence="11">The coatomer is a cytosolic protein complex that binds to dilysine motifs and reversibly associates with Golgi non-clathrin-coated vesicles, which further mediate biosynthetic protein transport from the ER, via the Golgi up to the trans Golgi network. The coatomer complex is required for budding from Golgi membranes, and is essential for the retrograde Golgi-to-ER transport of dilysine-tagged proteins.</text>
</comment>
<dbReference type="InterPro" id="IPR006822">
    <property type="entry name" value="Coatomer_esu"/>
</dbReference>
<evidence type="ECO:0000256" key="4">
    <source>
        <dbReference type="ARBA" id="ARBA00022448"/>
    </source>
</evidence>
<keyword evidence="13" id="KW-1185">Reference proteome</keyword>
<dbReference type="GO" id="GO:0015031">
    <property type="term" value="P:protein transport"/>
    <property type="evidence" value="ECO:0007669"/>
    <property type="project" value="UniProtKB-KW"/>
</dbReference>
<dbReference type="PANTHER" id="PTHR10805:SF0">
    <property type="entry name" value="COATOMER SUBUNIT EPSILON"/>
    <property type="match status" value="1"/>
</dbReference>
<evidence type="ECO:0000256" key="9">
    <source>
        <dbReference type="ARBA" id="ARBA00023136"/>
    </source>
</evidence>
<keyword evidence="6" id="KW-0931">ER-Golgi transport</keyword>
<proteinExistence type="inferred from homology"/>
<evidence type="ECO:0000256" key="10">
    <source>
        <dbReference type="ARBA" id="ARBA00023329"/>
    </source>
</evidence>
<evidence type="ECO:0000313" key="13">
    <source>
        <dbReference type="Proteomes" id="UP000054498"/>
    </source>
</evidence>
<dbReference type="GO" id="GO:0000139">
    <property type="term" value="C:Golgi membrane"/>
    <property type="evidence" value="ECO:0007669"/>
    <property type="project" value="UniProtKB-SubCell"/>
</dbReference>
<dbReference type="GO" id="GO:0006890">
    <property type="term" value="P:retrograde vesicle-mediated transport, Golgi to endoplasmic reticulum"/>
    <property type="evidence" value="ECO:0007669"/>
    <property type="project" value="InterPro"/>
</dbReference>
<organism evidence="12 13">
    <name type="scientific">Monoraphidium neglectum</name>
    <dbReference type="NCBI Taxonomy" id="145388"/>
    <lineage>
        <taxon>Eukaryota</taxon>
        <taxon>Viridiplantae</taxon>
        <taxon>Chlorophyta</taxon>
        <taxon>core chlorophytes</taxon>
        <taxon>Chlorophyceae</taxon>
        <taxon>CS clade</taxon>
        <taxon>Sphaeropleales</taxon>
        <taxon>Selenastraceae</taxon>
        <taxon>Monoraphidium</taxon>
    </lineage>
</organism>
<keyword evidence="5" id="KW-0963">Cytoplasm</keyword>
<protein>
    <submittedName>
        <fullName evidence="12">Uncharacterized protein</fullName>
    </submittedName>
</protein>
<dbReference type="AlphaFoldDB" id="A0A0D2LNP9"/>
<keyword evidence="10" id="KW-0968">Cytoplasmic vesicle</keyword>
<dbReference type="OrthoDB" id="310217at2759"/>
<evidence type="ECO:0000256" key="8">
    <source>
        <dbReference type="ARBA" id="ARBA00023034"/>
    </source>
</evidence>
<keyword evidence="9" id="KW-0472">Membrane</keyword>
<dbReference type="Proteomes" id="UP000054498">
    <property type="component" value="Unassembled WGS sequence"/>
</dbReference>
<keyword evidence="7" id="KW-0653">Protein transport</keyword>
<dbReference type="GeneID" id="25734114"/>
<dbReference type="GO" id="GO:0006891">
    <property type="term" value="P:intra-Golgi vesicle-mediated transport"/>
    <property type="evidence" value="ECO:0007669"/>
    <property type="project" value="TreeGrafter"/>
</dbReference>
<evidence type="ECO:0000256" key="6">
    <source>
        <dbReference type="ARBA" id="ARBA00022892"/>
    </source>
</evidence>
<dbReference type="STRING" id="145388.A0A0D2LNP9"/>
<dbReference type="Gene3D" id="1.25.40.10">
    <property type="entry name" value="Tetratricopeptide repeat domain"/>
    <property type="match status" value="1"/>
</dbReference>
<name>A0A0D2LNP9_9CHLO</name>
<reference evidence="12 13" key="1">
    <citation type="journal article" date="2013" name="BMC Genomics">
        <title>Reconstruction of the lipid metabolism for the microalga Monoraphidium neglectum from its genome sequence reveals characteristics suitable for biofuel production.</title>
        <authorList>
            <person name="Bogen C."/>
            <person name="Al-Dilaimi A."/>
            <person name="Albersmeier A."/>
            <person name="Wichmann J."/>
            <person name="Grundmann M."/>
            <person name="Rupp O."/>
            <person name="Lauersen K.J."/>
            <person name="Blifernez-Klassen O."/>
            <person name="Kalinowski J."/>
            <person name="Goesmann A."/>
            <person name="Mussgnug J.H."/>
            <person name="Kruse O."/>
        </authorList>
    </citation>
    <scope>NUCLEOTIDE SEQUENCE [LARGE SCALE GENOMIC DNA]</scope>
    <source>
        <strain evidence="12 13">SAG 48.87</strain>
    </source>
</reference>
<evidence type="ECO:0000256" key="1">
    <source>
        <dbReference type="ARBA" id="ARBA00004255"/>
    </source>
</evidence>
<sequence>MGEWEDAERDLLDALGKNAQDPDTLANLIAVGLHLGKPTARYAAQLRTLAPRHPAAQRYEAGEELFARAAAAAVS</sequence>
<dbReference type="KEGG" id="mng:MNEG_16362"/>
<evidence type="ECO:0000256" key="11">
    <source>
        <dbReference type="ARBA" id="ARBA00025582"/>
    </source>
</evidence>
<evidence type="ECO:0000256" key="2">
    <source>
        <dbReference type="ARBA" id="ARBA00004347"/>
    </source>
</evidence>
<evidence type="ECO:0000256" key="7">
    <source>
        <dbReference type="ARBA" id="ARBA00022927"/>
    </source>
</evidence>
<evidence type="ECO:0000313" key="12">
    <source>
        <dbReference type="EMBL" id="KIY91601.1"/>
    </source>
</evidence>
<accession>A0A0D2LNP9</accession>
<keyword evidence="4" id="KW-0813">Transport</keyword>
<dbReference type="GO" id="GO:0005198">
    <property type="term" value="F:structural molecule activity"/>
    <property type="evidence" value="ECO:0007669"/>
    <property type="project" value="InterPro"/>
</dbReference>
<comment type="similarity">
    <text evidence="3">Belongs to the COPE family.</text>
</comment>
<comment type="subcellular location">
    <subcellularLocation>
        <location evidence="2">Cytoplasmic vesicle</location>
        <location evidence="2">COPI-coated vesicle membrane</location>
        <topology evidence="2">Peripheral membrane protein</topology>
        <orientation evidence="2">Cytoplasmic side</orientation>
    </subcellularLocation>
    <subcellularLocation>
        <location evidence="1">Golgi apparatus membrane</location>
        <topology evidence="1">Peripheral membrane protein</topology>
        <orientation evidence="1">Cytoplasmic side</orientation>
    </subcellularLocation>
</comment>
<gene>
    <name evidence="12" type="ORF">MNEG_16362</name>
</gene>